<dbReference type="SMART" id="SM00252">
    <property type="entry name" value="SH2"/>
    <property type="match status" value="1"/>
</dbReference>
<dbReference type="SUPFAM" id="SSF55550">
    <property type="entry name" value="SH2 domain"/>
    <property type="match status" value="1"/>
</dbReference>
<dbReference type="GO" id="GO:0007167">
    <property type="term" value="P:enzyme-linked receptor protein signaling pathway"/>
    <property type="evidence" value="ECO:0007669"/>
    <property type="project" value="TreeGrafter"/>
</dbReference>
<dbReference type="PRINTS" id="PR00452">
    <property type="entry name" value="SH3DOMAIN"/>
</dbReference>
<dbReference type="PANTHER" id="PTHR19969:SF5">
    <property type="entry name" value="CRK-LIKE PROTEIN"/>
    <property type="match status" value="1"/>
</dbReference>
<keyword evidence="8" id="KW-1185">Reference proteome</keyword>
<feature type="compositionally biased region" description="Polar residues" evidence="5">
    <location>
        <begin position="176"/>
        <end position="205"/>
    </location>
</feature>
<organism evidence="8 9">
    <name type="scientific">Steinernema glaseri</name>
    <dbReference type="NCBI Taxonomy" id="37863"/>
    <lineage>
        <taxon>Eukaryota</taxon>
        <taxon>Metazoa</taxon>
        <taxon>Ecdysozoa</taxon>
        <taxon>Nematoda</taxon>
        <taxon>Chromadorea</taxon>
        <taxon>Rhabditida</taxon>
        <taxon>Tylenchina</taxon>
        <taxon>Panagrolaimomorpha</taxon>
        <taxon>Strongyloidoidea</taxon>
        <taxon>Steinernematidae</taxon>
        <taxon>Steinernema</taxon>
    </lineage>
</organism>
<dbReference type="InterPro" id="IPR000980">
    <property type="entry name" value="SH2"/>
</dbReference>
<dbReference type="PROSITE" id="PS50002">
    <property type="entry name" value="SH3"/>
    <property type="match status" value="2"/>
</dbReference>
<reference evidence="9" key="1">
    <citation type="submission" date="2016-11" db="UniProtKB">
        <authorList>
            <consortium name="WormBaseParasite"/>
        </authorList>
    </citation>
    <scope>IDENTIFICATION</scope>
</reference>
<keyword evidence="2 3" id="KW-0727">SH2 domain</keyword>
<evidence type="ECO:0000256" key="1">
    <source>
        <dbReference type="ARBA" id="ARBA00022443"/>
    </source>
</evidence>
<dbReference type="GO" id="GO:0030971">
    <property type="term" value="F:receptor tyrosine kinase binding"/>
    <property type="evidence" value="ECO:0007669"/>
    <property type="project" value="TreeGrafter"/>
</dbReference>
<dbReference type="InterPro" id="IPR001452">
    <property type="entry name" value="SH3_domain"/>
</dbReference>
<dbReference type="PANTHER" id="PTHR19969">
    <property type="entry name" value="SH2-SH3 ADAPTOR PROTEIN-RELATED"/>
    <property type="match status" value="1"/>
</dbReference>
<dbReference type="PROSITE" id="PS50001">
    <property type="entry name" value="SH2"/>
    <property type="match status" value="1"/>
</dbReference>
<dbReference type="GO" id="GO:0005737">
    <property type="term" value="C:cytoplasm"/>
    <property type="evidence" value="ECO:0007669"/>
    <property type="project" value="TreeGrafter"/>
</dbReference>
<dbReference type="InterPro" id="IPR036860">
    <property type="entry name" value="SH2_dom_sf"/>
</dbReference>
<dbReference type="WBParaSite" id="L893_g15428.t1">
    <property type="protein sequence ID" value="L893_g15428.t1"/>
    <property type="gene ID" value="L893_g15428"/>
</dbReference>
<dbReference type="Gene3D" id="2.30.30.40">
    <property type="entry name" value="SH3 Domains"/>
    <property type="match status" value="2"/>
</dbReference>
<proteinExistence type="predicted"/>
<dbReference type="SMART" id="SM00326">
    <property type="entry name" value="SH3"/>
    <property type="match status" value="2"/>
</dbReference>
<feature type="domain" description="SH3" evidence="7">
    <location>
        <begin position="110"/>
        <end position="170"/>
    </location>
</feature>
<sequence>MATFDPFDWDSFYFGNIDREEAHRLLMSNDASTLGSFLLRDSSSPGCYSLSVREGIDKIRNYLIEKIETEDGRTNMKIADQYFADIPALLNHYKMRILDAVSLTRPVRKKCIEKVVGLYKFEGERISDLPFERGEVLEVVGKPEPGWWKARNALNCSGLIPANYVQTYVESEHVRGSTSSVGSDKRYSTNSATSETSDNGTSSGCPAQGGSLNGHIRVPALVRAILDRVPSAYDTESLRLTRGDFIQLTKIEPSGICEGTLNGKRGKFPFTYVEFVREASGP</sequence>
<accession>A0A1I7YEB9</accession>
<name>A0A1I7YEB9_9BILA</name>
<feature type="domain" description="SH2" evidence="6">
    <location>
        <begin position="12"/>
        <end position="107"/>
    </location>
</feature>
<keyword evidence="1 4" id="KW-0728">SH3 domain</keyword>
<evidence type="ECO:0000313" key="9">
    <source>
        <dbReference type="WBParaSite" id="L893_g15428.t1"/>
    </source>
</evidence>
<protein>
    <submittedName>
        <fullName evidence="9">SH3 domain-containing protein</fullName>
    </submittedName>
</protein>
<dbReference type="PRINTS" id="PR00401">
    <property type="entry name" value="SH2DOMAIN"/>
</dbReference>
<dbReference type="GO" id="GO:0016477">
    <property type="term" value="P:cell migration"/>
    <property type="evidence" value="ECO:0007669"/>
    <property type="project" value="TreeGrafter"/>
</dbReference>
<dbReference type="Pfam" id="PF07653">
    <property type="entry name" value="SH3_2"/>
    <property type="match status" value="1"/>
</dbReference>
<evidence type="ECO:0000259" key="6">
    <source>
        <dbReference type="PROSITE" id="PS50001"/>
    </source>
</evidence>
<dbReference type="Proteomes" id="UP000095287">
    <property type="component" value="Unplaced"/>
</dbReference>
<dbReference type="GO" id="GO:0035591">
    <property type="term" value="F:signaling adaptor activity"/>
    <property type="evidence" value="ECO:0007669"/>
    <property type="project" value="TreeGrafter"/>
</dbReference>
<dbReference type="Gene3D" id="3.30.505.10">
    <property type="entry name" value="SH2 domain"/>
    <property type="match status" value="1"/>
</dbReference>
<feature type="region of interest" description="Disordered" evidence="5">
    <location>
        <begin position="175"/>
        <end position="211"/>
    </location>
</feature>
<evidence type="ECO:0000313" key="8">
    <source>
        <dbReference type="Proteomes" id="UP000095287"/>
    </source>
</evidence>
<dbReference type="InterPro" id="IPR051184">
    <property type="entry name" value="Tyrosine-phos_adapter"/>
</dbReference>
<dbReference type="Pfam" id="PF00017">
    <property type="entry name" value="SH2"/>
    <property type="match status" value="1"/>
</dbReference>
<evidence type="ECO:0000256" key="5">
    <source>
        <dbReference type="SAM" id="MobiDB-lite"/>
    </source>
</evidence>
<feature type="domain" description="SH3" evidence="7">
    <location>
        <begin position="217"/>
        <end position="278"/>
    </location>
</feature>
<evidence type="ECO:0000256" key="3">
    <source>
        <dbReference type="PROSITE-ProRule" id="PRU00191"/>
    </source>
</evidence>
<evidence type="ECO:0000256" key="4">
    <source>
        <dbReference type="PROSITE-ProRule" id="PRU00192"/>
    </source>
</evidence>
<evidence type="ECO:0000259" key="7">
    <source>
        <dbReference type="PROSITE" id="PS50002"/>
    </source>
</evidence>
<dbReference type="AlphaFoldDB" id="A0A1I7YEB9"/>
<dbReference type="Pfam" id="PF00018">
    <property type="entry name" value="SH3_1"/>
    <property type="match status" value="1"/>
</dbReference>
<dbReference type="SUPFAM" id="SSF50044">
    <property type="entry name" value="SH3-domain"/>
    <property type="match status" value="2"/>
</dbReference>
<dbReference type="InterPro" id="IPR036028">
    <property type="entry name" value="SH3-like_dom_sf"/>
</dbReference>
<evidence type="ECO:0000256" key="2">
    <source>
        <dbReference type="ARBA" id="ARBA00022999"/>
    </source>
</evidence>